<feature type="region of interest" description="Disordered" evidence="1">
    <location>
        <begin position="457"/>
        <end position="532"/>
    </location>
</feature>
<dbReference type="EMBL" id="KV454016">
    <property type="protein sequence ID" value="ODV94273.1"/>
    <property type="molecule type" value="Genomic_DNA"/>
</dbReference>
<dbReference type="AlphaFoldDB" id="A0A1E4TR79"/>
<accession>A0A1E4TR79</accession>
<reference evidence="3" key="1">
    <citation type="submission" date="2016-05" db="EMBL/GenBank/DDBJ databases">
        <title>Comparative genomics of biotechnologically important yeasts.</title>
        <authorList>
            <consortium name="DOE Joint Genome Institute"/>
            <person name="Riley R."/>
            <person name="Haridas S."/>
            <person name="Wolfe K.H."/>
            <person name="Lopes M.R."/>
            <person name="Hittinger C.T."/>
            <person name="Goker M."/>
            <person name="Salamov A."/>
            <person name="Wisecaver J."/>
            <person name="Long T.M."/>
            <person name="Aerts A.L."/>
            <person name="Barry K."/>
            <person name="Choi C."/>
            <person name="Clum A."/>
            <person name="Coughlan A.Y."/>
            <person name="Deshpande S."/>
            <person name="Douglass A.P."/>
            <person name="Hanson S.J."/>
            <person name="Klenk H.-P."/>
            <person name="Labutti K."/>
            <person name="Lapidus A."/>
            <person name="Lindquist E."/>
            <person name="Lipzen A."/>
            <person name="Meier-Kolthoff J.P."/>
            <person name="Ohm R.A."/>
            <person name="Otillar R.P."/>
            <person name="Pangilinan J."/>
            <person name="Peng Y."/>
            <person name="Rokas A."/>
            <person name="Rosa C.A."/>
            <person name="Scheuner C."/>
            <person name="Sibirny A.A."/>
            <person name="Slot J.C."/>
            <person name="Stielow J.B."/>
            <person name="Sun H."/>
            <person name="Kurtzman C.P."/>
            <person name="Blackwell M."/>
            <person name="Grigoriev I.V."/>
            <person name="Jeffries T.W."/>
        </authorList>
    </citation>
    <scope>NUCLEOTIDE SEQUENCE [LARGE SCALE GENOMIC DNA]</scope>
    <source>
        <strain evidence="3">NRRL Y-2460</strain>
    </source>
</reference>
<keyword evidence="3" id="KW-1185">Reference proteome</keyword>
<evidence type="ECO:0000313" key="2">
    <source>
        <dbReference type="EMBL" id="ODV94273.1"/>
    </source>
</evidence>
<dbReference type="InterPro" id="IPR018810">
    <property type="entry name" value="UPF0662"/>
</dbReference>
<dbReference type="OrthoDB" id="2011986at2759"/>
<dbReference type="GO" id="GO:0005634">
    <property type="term" value="C:nucleus"/>
    <property type="evidence" value="ECO:0007669"/>
    <property type="project" value="TreeGrafter"/>
</dbReference>
<proteinExistence type="predicted"/>
<evidence type="ECO:0000313" key="3">
    <source>
        <dbReference type="Proteomes" id="UP000094236"/>
    </source>
</evidence>
<dbReference type="Pfam" id="PF10303">
    <property type="entry name" value="DUF2408"/>
    <property type="match status" value="2"/>
</dbReference>
<dbReference type="PANTHER" id="PTHR28086:SF1">
    <property type="entry name" value="CU(2+) SUPPRESSING AND BLEOMYCIN SENSITIVE PROTEIN 1"/>
    <property type="match status" value="1"/>
</dbReference>
<evidence type="ECO:0000256" key="1">
    <source>
        <dbReference type="SAM" id="MobiDB-lite"/>
    </source>
</evidence>
<protein>
    <submittedName>
        <fullName evidence="2">Uncharacterized protein</fullName>
    </submittedName>
</protein>
<dbReference type="Proteomes" id="UP000094236">
    <property type="component" value="Unassembled WGS sequence"/>
</dbReference>
<feature type="compositionally biased region" description="Polar residues" evidence="1">
    <location>
        <begin position="510"/>
        <end position="522"/>
    </location>
</feature>
<feature type="compositionally biased region" description="Acidic residues" evidence="1">
    <location>
        <begin position="472"/>
        <end position="494"/>
    </location>
</feature>
<gene>
    <name evidence="2" type="ORF">PACTADRAFT_86475</name>
</gene>
<dbReference type="GO" id="GO:0005737">
    <property type="term" value="C:cytoplasm"/>
    <property type="evidence" value="ECO:0007669"/>
    <property type="project" value="TreeGrafter"/>
</dbReference>
<sequence>MLFNIAFKNAYDFVFNIQLSIVKKLDNQRLSKFPTETVRQPPQPNSLDYLIDDIFQLLSLCFMAVGLTKTAPATYASLSTVQRLLEHLDESGVYTNLELNPIRERLQEIRNIINMDYAELEDTEQDLQGVRHEDNGFDDDEVFVAQQQKDGTEIVLAKKDENKLLRNKLTKCERKLDALVNKINSIPENLQHILTELITIRRTLMNLITRAENFDPKDLENLRKELSKIENSKELIDYISSSTSETSEGGSTKNQVLINGLLDDCHNLISDLLANNVEKVDASLKPLYNQLIELKTNLENLFVTWRWTLRATDLFSYQKTLQDIDNRRKNGFFVNPEGECPAKGQDILLYLLRRCYAIIYKLLESSEPVSEALQPIHNQLSTVRRCLLDVKRMGGISSIRELYPYQMKLASVDNLREDGKFMVDEQIPEGQGTLNALLAECFDIVHELKIEYYENEENKKETTKSGSADRQNDDDDDDDDENDAVNDVEGDGDGDGNYYRDFTDDGYDSNLPSYAASVNESEIPTDVERSKK</sequence>
<name>A0A1E4TR79_PACTA</name>
<dbReference type="PANTHER" id="PTHR28086">
    <property type="entry name" value="UPF0662 PROTEIN YPL260W"/>
    <property type="match status" value="1"/>
</dbReference>
<dbReference type="STRING" id="669874.A0A1E4TR79"/>
<organism evidence="2 3">
    <name type="scientific">Pachysolen tannophilus NRRL Y-2460</name>
    <dbReference type="NCBI Taxonomy" id="669874"/>
    <lineage>
        <taxon>Eukaryota</taxon>
        <taxon>Fungi</taxon>
        <taxon>Dikarya</taxon>
        <taxon>Ascomycota</taxon>
        <taxon>Saccharomycotina</taxon>
        <taxon>Pichiomycetes</taxon>
        <taxon>Pachysolenaceae</taxon>
        <taxon>Pachysolen</taxon>
    </lineage>
</organism>